<gene>
    <name evidence="3" type="primary">acpP</name>
    <name evidence="5" type="ORF">IP93_00479</name>
</gene>
<dbReference type="AlphaFoldDB" id="A0A562M044"/>
<protein>
    <recommendedName>
        <fullName evidence="3">Acyl carrier protein</fullName>
        <shortName evidence="3">ACP</shortName>
    </recommendedName>
</protein>
<keyword evidence="3" id="KW-0963">Cytoplasm</keyword>
<comment type="similarity">
    <text evidence="3">Belongs to the acyl carrier protein (ACP) family.</text>
</comment>
<dbReference type="GO" id="GO:0005737">
    <property type="term" value="C:cytoplasm"/>
    <property type="evidence" value="ECO:0007669"/>
    <property type="project" value="UniProtKB-SubCell"/>
</dbReference>
<evidence type="ECO:0000313" key="5">
    <source>
        <dbReference type="EMBL" id="TWI13317.1"/>
    </source>
</evidence>
<organism evidence="5 6">
    <name type="scientific">Aerolutibacter ruishenii</name>
    <dbReference type="NCBI Taxonomy" id="686800"/>
    <lineage>
        <taxon>Bacteria</taxon>
        <taxon>Pseudomonadati</taxon>
        <taxon>Pseudomonadota</taxon>
        <taxon>Gammaproteobacteria</taxon>
        <taxon>Lysobacterales</taxon>
        <taxon>Lysobacteraceae</taxon>
        <taxon>Aerolutibacter</taxon>
    </lineage>
</organism>
<dbReference type="SUPFAM" id="SSF47336">
    <property type="entry name" value="ACP-like"/>
    <property type="match status" value="1"/>
</dbReference>
<dbReference type="InterPro" id="IPR009081">
    <property type="entry name" value="PP-bd_ACP"/>
</dbReference>
<proteinExistence type="inferred from homology"/>
<dbReference type="EMBL" id="VLKP01000002">
    <property type="protein sequence ID" value="TWI13317.1"/>
    <property type="molecule type" value="Genomic_DNA"/>
</dbReference>
<comment type="PTM">
    <text evidence="3">4'-phosphopantetheine is transferred from CoA to a specific serine of apo-ACP by AcpS. This modification is essential for activity because fatty acids are bound in thioester linkage to the sulfhydryl of the prosthetic group.</text>
</comment>
<dbReference type="InterPro" id="IPR036736">
    <property type="entry name" value="ACP-like_sf"/>
</dbReference>
<evidence type="ECO:0000313" key="6">
    <source>
        <dbReference type="Proteomes" id="UP000316471"/>
    </source>
</evidence>
<feature type="domain" description="Carrier" evidence="4">
    <location>
        <begin position="4"/>
        <end position="79"/>
    </location>
</feature>
<dbReference type="Proteomes" id="UP000316471">
    <property type="component" value="Unassembled WGS sequence"/>
</dbReference>
<evidence type="ECO:0000256" key="1">
    <source>
        <dbReference type="ARBA" id="ARBA00022450"/>
    </source>
</evidence>
<dbReference type="GO" id="GO:0000036">
    <property type="term" value="F:acyl carrier activity"/>
    <property type="evidence" value="ECO:0007669"/>
    <property type="project" value="UniProtKB-UniRule"/>
</dbReference>
<dbReference type="PROSITE" id="PS50075">
    <property type="entry name" value="CARRIER"/>
    <property type="match status" value="1"/>
</dbReference>
<sequence length="83" mass="9235">MTKNELFNRISGILQDTFEIDPVRITPEAHLNTDLDIDSIDAVDLIVQLKPLLGGRLQPDAFKSVRTVQDVVDVLHGLIREAA</sequence>
<keyword evidence="3" id="KW-0275">Fatty acid biosynthesis</keyword>
<keyword evidence="1 3" id="KW-0596">Phosphopantetheine</keyword>
<keyword evidence="3" id="KW-0276">Fatty acid metabolism</keyword>
<evidence type="ECO:0000256" key="3">
    <source>
        <dbReference type="HAMAP-Rule" id="MF_01217"/>
    </source>
</evidence>
<keyword evidence="3" id="KW-0443">Lipid metabolism</keyword>
<comment type="caution">
    <text evidence="5">The sequence shown here is derived from an EMBL/GenBank/DDBJ whole genome shotgun (WGS) entry which is preliminary data.</text>
</comment>
<dbReference type="NCBIfam" id="NF003757">
    <property type="entry name" value="PRK05350.1"/>
    <property type="match status" value="1"/>
</dbReference>
<keyword evidence="3" id="KW-0444">Lipid biosynthesis</keyword>
<name>A0A562M044_9GAMM</name>
<evidence type="ECO:0000259" key="4">
    <source>
        <dbReference type="PROSITE" id="PS50075"/>
    </source>
</evidence>
<evidence type="ECO:0000256" key="2">
    <source>
        <dbReference type="ARBA" id="ARBA00022553"/>
    </source>
</evidence>
<keyword evidence="2 3" id="KW-0597">Phosphoprotein</keyword>
<keyword evidence="6" id="KW-1185">Reference proteome</keyword>
<comment type="function">
    <text evidence="3">Carrier of the growing fatty acid chain in fatty acid biosynthesis.</text>
</comment>
<reference evidence="5 6" key="1">
    <citation type="journal article" date="2015" name="Stand. Genomic Sci.">
        <title>Genomic Encyclopedia of Bacterial and Archaeal Type Strains, Phase III: the genomes of soil and plant-associated and newly described type strains.</title>
        <authorList>
            <person name="Whitman W.B."/>
            <person name="Woyke T."/>
            <person name="Klenk H.P."/>
            <person name="Zhou Y."/>
            <person name="Lilburn T.G."/>
            <person name="Beck B.J."/>
            <person name="De Vos P."/>
            <person name="Vandamme P."/>
            <person name="Eisen J.A."/>
            <person name="Garrity G."/>
            <person name="Hugenholtz P."/>
            <person name="Kyrpides N.C."/>
        </authorList>
    </citation>
    <scope>NUCLEOTIDE SEQUENCE [LARGE SCALE GENOMIC DNA]</scope>
    <source>
        <strain evidence="5 6">CGMCC 1.10136</strain>
    </source>
</reference>
<dbReference type="RefSeq" id="WP_144811575.1">
    <property type="nucleotide sequence ID" value="NZ_VLKP01000002.1"/>
</dbReference>
<accession>A0A562M044</accession>
<dbReference type="Gene3D" id="1.10.1200.10">
    <property type="entry name" value="ACP-like"/>
    <property type="match status" value="1"/>
</dbReference>
<dbReference type="InterPro" id="IPR003231">
    <property type="entry name" value="ACP"/>
</dbReference>
<comment type="subcellular location">
    <subcellularLocation>
        <location evidence="3">Cytoplasm</location>
    </subcellularLocation>
</comment>
<dbReference type="OrthoDB" id="3392378at2"/>
<dbReference type="Pfam" id="PF00550">
    <property type="entry name" value="PP-binding"/>
    <property type="match status" value="1"/>
</dbReference>
<comment type="pathway">
    <text evidence="3">Lipid metabolism; fatty acid biosynthesis.</text>
</comment>
<dbReference type="HAMAP" id="MF_01217">
    <property type="entry name" value="Acyl_carrier"/>
    <property type="match status" value="1"/>
</dbReference>
<dbReference type="UniPathway" id="UPA00094"/>
<feature type="modified residue" description="O-(pantetheine 4'-phosphoryl)serine" evidence="3">
    <location>
        <position position="39"/>
    </location>
</feature>